<feature type="domain" description="GUN4 N-terminal ARM-like repeat" evidence="2">
    <location>
        <begin position="9"/>
        <end position="100"/>
    </location>
</feature>
<evidence type="ECO:0000313" key="3">
    <source>
        <dbReference type="EMBL" id="ACK73313.1"/>
    </source>
</evidence>
<dbReference type="Proteomes" id="UP000002384">
    <property type="component" value="Chromosome"/>
</dbReference>
<evidence type="ECO:0000259" key="2">
    <source>
        <dbReference type="Pfam" id="PF16416"/>
    </source>
</evidence>
<protein>
    <submittedName>
        <fullName evidence="3">GUN4 domain protein</fullName>
    </submittedName>
</protein>
<dbReference type="GO" id="GO:0046906">
    <property type="term" value="F:tetrapyrrole binding"/>
    <property type="evidence" value="ECO:0007669"/>
    <property type="project" value="TreeGrafter"/>
</dbReference>
<name>B7KFI8_GLOC7</name>
<dbReference type="PANTHER" id="PTHR34800:SF1">
    <property type="entry name" value="TETRAPYRROLE-BINDING PROTEIN, CHLOROPLASTIC"/>
    <property type="match status" value="1"/>
</dbReference>
<feature type="domain" description="GUN4-like" evidence="1">
    <location>
        <begin position="107"/>
        <end position="247"/>
    </location>
</feature>
<dbReference type="InterPro" id="IPR037215">
    <property type="entry name" value="GUN4-like_sf"/>
</dbReference>
<dbReference type="CDD" id="cd16383">
    <property type="entry name" value="GUN4"/>
    <property type="match status" value="1"/>
</dbReference>
<sequence length="254" mass="29311">MTDQTTASVYENSYDVSQIVGQFKSESEKNQLQLIPKLANGGETGLNALMEFLKTHQSINSDESTYSLSNSLALVIGKAYQSLYPVNHPEIQEFLQTYFPGGVIPLKSERNIDYKSLQQNLVQQNFEEADNITRQKLCELAGEAAIQRKWLYFTEVEQFPSTDLNTLNALWWIHSEGKFGFSVQRRIWLSVEQDFVKLWPKIGWKNGNNWTQYPNEFIWDLSAPQGHLPLLNQLRGVRVTASLFSHPVWTEFKW</sequence>
<dbReference type="SUPFAM" id="SSF140869">
    <property type="entry name" value="GUN4-like"/>
    <property type="match status" value="1"/>
</dbReference>
<dbReference type="RefSeq" id="WP_015956894.1">
    <property type="nucleotide sequence ID" value="NC_011729.1"/>
</dbReference>
<dbReference type="AlphaFoldDB" id="B7KFI8"/>
<organism evidence="3 4">
    <name type="scientific">Gloeothece citriformis (strain PCC 7424)</name>
    <name type="common">Cyanothece sp. (strain PCC 7424)</name>
    <dbReference type="NCBI Taxonomy" id="65393"/>
    <lineage>
        <taxon>Bacteria</taxon>
        <taxon>Bacillati</taxon>
        <taxon>Cyanobacteriota</taxon>
        <taxon>Cyanophyceae</taxon>
        <taxon>Oscillatoriophycideae</taxon>
        <taxon>Chroococcales</taxon>
        <taxon>Aphanothecaceae</taxon>
        <taxon>Gloeothece</taxon>
        <taxon>Gloeothece citriformis</taxon>
    </lineage>
</organism>
<dbReference type="eggNOG" id="COG0515">
    <property type="taxonomic scope" value="Bacteria"/>
</dbReference>
<dbReference type="Pfam" id="PF16416">
    <property type="entry name" value="GUN4_N"/>
    <property type="match status" value="1"/>
</dbReference>
<gene>
    <name evidence="3" type="ordered locus">PCC7424_4959</name>
</gene>
<dbReference type="STRING" id="65393.PCC7424_4959"/>
<dbReference type="HOGENOM" id="CLU_097086_0_0_3"/>
<dbReference type="InterPro" id="IPR016024">
    <property type="entry name" value="ARM-type_fold"/>
</dbReference>
<dbReference type="PANTHER" id="PTHR34800">
    <property type="entry name" value="TETRAPYRROLE-BINDING PROTEIN, CHLOROPLASTIC"/>
    <property type="match status" value="1"/>
</dbReference>
<dbReference type="Gene3D" id="1.10.10.1770">
    <property type="entry name" value="Gun4-like"/>
    <property type="match status" value="1"/>
</dbReference>
<evidence type="ECO:0000259" key="1">
    <source>
        <dbReference type="Pfam" id="PF05419"/>
    </source>
</evidence>
<dbReference type="SUPFAM" id="SSF48371">
    <property type="entry name" value="ARM repeat"/>
    <property type="match status" value="1"/>
</dbReference>
<dbReference type="GO" id="GO:0030288">
    <property type="term" value="C:outer membrane-bounded periplasmic space"/>
    <property type="evidence" value="ECO:0007669"/>
    <property type="project" value="TreeGrafter"/>
</dbReference>
<dbReference type="OrthoDB" id="7915178at2"/>
<dbReference type="Gene3D" id="1.25.40.620">
    <property type="match status" value="1"/>
</dbReference>
<dbReference type="InterPro" id="IPR032192">
    <property type="entry name" value="GUN4_N"/>
</dbReference>
<dbReference type="EMBL" id="CP001291">
    <property type="protein sequence ID" value="ACK73313.1"/>
    <property type="molecule type" value="Genomic_DNA"/>
</dbReference>
<evidence type="ECO:0000313" key="4">
    <source>
        <dbReference type="Proteomes" id="UP000002384"/>
    </source>
</evidence>
<dbReference type="InterPro" id="IPR008629">
    <property type="entry name" value="GUN4-like"/>
</dbReference>
<dbReference type="KEGG" id="cyc:PCC7424_4959"/>
<reference evidence="4" key="1">
    <citation type="journal article" date="2011" name="MBio">
        <title>Novel metabolic attributes of the genus Cyanothece, comprising a group of unicellular nitrogen-fixing Cyanobacteria.</title>
        <authorList>
            <person name="Bandyopadhyay A."/>
            <person name="Elvitigala T."/>
            <person name="Welsh E."/>
            <person name="Stockel J."/>
            <person name="Liberton M."/>
            <person name="Min H."/>
            <person name="Sherman L.A."/>
            <person name="Pakrasi H.B."/>
        </authorList>
    </citation>
    <scope>NUCLEOTIDE SEQUENCE [LARGE SCALE GENOMIC DNA]</scope>
    <source>
        <strain evidence="4">PCC 7424</strain>
    </source>
</reference>
<dbReference type="Pfam" id="PF05419">
    <property type="entry name" value="GUN4"/>
    <property type="match status" value="1"/>
</dbReference>
<proteinExistence type="predicted"/>
<accession>B7KFI8</accession>
<keyword evidence="4" id="KW-1185">Reference proteome</keyword>